<dbReference type="EC" id="2.9.1.3" evidence="2"/>
<dbReference type="InterPro" id="IPR017582">
    <property type="entry name" value="SelU"/>
</dbReference>
<dbReference type="RefSeq" id="WP_133210315.1">
    <property type="nucleotide sequence ID" value="NZ_SMSE01000001.1"/>
</dbReference>
<comment type="catalytic activity">
    <reaction evidence="2">
        <text>5-methylaminomethyl-2-thiouridine(34) in tRNA + selenophosphate + (2E)-geranyl diphosphate + H2O + H(+) = 5-methylaminomethyl-2-selenouridine(34) in tRNA + (2E)-thiogeraniol + phosphate + diphosphate</text>
        <dbReference type="Rhea" id="RHEA:42716"/>
        <dbReference type="Rhea" id="RHEA-COMP:10195"/>
        <dbReference type="Rhea" id="RHEA-COMP:10196"/>
        <dbReference type="ChEBI" id="CHEBI:15377"/>
        <dbReference type="ChEBI" id="CHEBI:15378"/>
        <dbReference type="ChEBI" id="CHEBI:16144"/>
        <dbReference type="ChEBI" id="CHEBI:33019"/>
        <dbReference type="ChEBI" id="CHEBI:43474"/>
        <dbReference type="ChEBI" id="CHEBI:58057"/>
        <dbReference type="ChEBI" id="CHEBI:74455"/>
        <dbReference type="ChEBI" id="CHEBI:82743"/>
        <dbReference type="ChEBI" id="CHEBI:143703"/>
        <dbReference type="EC" id="2.9.1.3"/>
    </reaction>
</comment>
<comment type="function">
    <text evidence="2">Involved in the post-transcriptional modification of the uridine at the wobble position (U34) of tRNA(Lys), tRNA(Glu) and tRNA(Gln). Catalyzes the conversion of 2-thiouridine (S2U-RNA) to 2-selenouridine (Se2U-RNA). Acts in a two-step process involving geranylation of 2-thiouridine (S2U) to S-geranyl-2-thiouridine (geS2U) and subsequent selenation of the latter derivative to 2-selenouridine (Se2U) in the tRNA chain.</text>
</comment>
<dbReference type="GO" id="GO:0002098">
    <property type="term" value="P:tRNA wobble uridine modification"/>
    <property type="evidence" value="ECO:0007669"/>
    <property type="project" value="UniProtKB-UniRule"/>
</dbReference>
<name>A0A4R5LW44_9GAMM</name>
<keyword evidence="2" id="KW-0808">Transferase</keyword>
<comment type="catalytic activity">
    <reaction evidence="2">
        <text>5-methylaminomethyl-2-thiouridine(34) in tRNA + (2E)-geranyl diphosphate = 5-methylaminomethyl-S-(2E)-geranyl-thiouridine(34) in tRNA + diphosphate</text>
        <dbReference type="Rhea" id="RHEA:14085"/>
        <dbReference type="Rhea" id="RHEA-COMP:10195"/>
        <dbReference type="Rhea" id="RHEA-COMP:14654"/>
        <dbReference type="ChEBI" id="CHEBI:33019"/>
        <dbReference type="ChEBI" id="CHEBI:58057"/>
        <dbReference type="ChEBI" id="CHEBI:74455"/>
        <dbReference type="ChEBI" id="CHEBI:140632"/>
    </reaction>
</comment>
<dbReference type="OrthoDB" id="9808735at2"/>
<comment type="caution">
    <text evidence="4">The sequence shown here is derived from an EMBL/GenBank/DDBJ whole genome shotgun (WGS) entry which is preliminary data.</text>
</comment>
<dbReference type="PANTHER" id="PTHR30401:SF0">
    <property type="entry name" value="TRNA 2-SELENOURIDINE SYNTHASE"/>
    <property type="match status" value="1"/>
</dbReference>
<dbReference type="Gene3D" id="3.40.250.10">
    <property type="entry name" value="Rhodanese-like domain"/>
    <property type="match status" value="1"/>
</dbReference>
<evidence type="ECO:0000313" key="5">
    <source>
        <dbReference type="Proteomes" id="UP000295554"/>
    </source>
</evidence>
<dbReference type="NCBIfam" id="NF008751">
    <property type="entry name" value="PRK11784.1-3"/>
    <property type="match status" value="1"/>
</dbReference>
<dbReference type="EMBL" id="SMSE01000001">
    <property type="protein sequence ID" value="TDG15650.1"/>
    <property type="molecule type" value="Genomic_DNA"/>
</dbReference>
<organism evidence="4 5">
    <name type="scientific">Seongchinamella unica</name>
    <dbReference type="NCBI Taxonomy" id="2547392"/>
    <lineage>
        <taxon>Bacteria</taxon>
        <taxon>Pseudomonadati</taxon>
        <taxon>Pseudomonadota</taxon>
        <taxon>Gammaproteobacteria</taxon>
        <taxon>Cellvibrionales</taxon>
        <taxon>Halieaceae</taxon>
        <taxon>Seongchinamella</taxon>
    </lineage>
</organism>
<dbReference type="NCBIfam" id="TIGR03167">
    <property type="entry name" value="tRNA_sel_U_synt"/>
    <property type="match status" value="1"/>
</dbReference>
<dbReference type="NCBIfam" id="NF008750">
    <property type="entry name" value="PRK11784.1-2"/>
    <property type="match status" value="1"/>
</dbReference>
<evidence type="ECO:0000256" key="1">
    <source>
        <dbReference type="ARBA" id="ARBA00023266"/>
    </source>
</evidence>
<dbReference type="InterPro" id="IPR036873">
    <property type="entry name" value="Rhodanese-like_dom_sf"/>
</dbReference>
<protein>
    <recommendedName>
        <fullName evidence="2">tRNA 2-selenouridine synthase</fullName>
        <ecNumber evidence="2">2.9.1.3</ecNumber>
    </recommendedName>
</protein>
<evidence type="ECO:0000256" key="2">
    <source>
        <dbReference type="HAMAP-Rule" id="MF_01622"/>
    </source>
</evidence>
<comment type="catalytic activity">
    <reaction evidence="2">
        <text>5-methylaminomethyl-2-(Se-phospho)selenouridine(34) in tRNA + H2O = 5-methylaminomethyl-2-selenouridine(34) in tRNA + phosphate</text>
        <dbReference type="Rhea" id="RHEA:60176"/>
        <dbReference type="Rhea" id="RHEA-COMP:10196"/>
        <dbReference type="Rhea" id="RHEA-COMP:15523"/>
        <dbReference type="ChEBI" id="CHEBI:15377"/>
        <dbReference type="ChEBI" id="CHEBI:43474"/>
        <dbReference type="ChEBI" id="CHEBI:82743"/>
        <dbReference type="ChEBI" id="CHEBI:143702"/>
    </reaction>
</comment>
<dbReference type="GO" id="GO:0016765">
    <property type="term" value="F:transferase activity, transferring alkyl or aryl (other than methyl) groups"/>
    <property type="evidence" value="ECO:0007669"/>
    <property type="project" value="UniProtKB-UniRule"/>
</dbReference>
<accession>A0A4R5LW44</accession>
<comment type="similarity">
    <text evidence="2">Belongs to the SelU family.</text>
</comment>
<dbReference type="InterPro" id="IPR058840">
    <property type="entry name" value="AAA_SelU"/>
</dbReference>
<dbReference type="CDD" id="cd01520">
    <property type="entry name" value="RHOD_YbbB"/>
    <property type="match status" value="1"/>
</dbReference>
<comment type="catalytic activity">
    <reaction evidence="2">
        <text>5-methylaminomethyl-S-(2E)-geranyl-thiouridine(34) in tRNA + selenophosphate + H(+) = 5-methylaminomethyl-2-(Se-phospho)selenouridine(34) in tRNA + (2E)-thiogeraniol</text>
        <dbReference type="Rhea" id="RHEA:60172"/>
        <dbReference type="Rhea" id="RHEA-COMP:14654"/>
        <dbReference type="Rhea" id="RHEA-COMP:15523"/>
        <dbReference type="ChEBI" id="CHEBI:15378"/>
        <dbReference type="ChEBI" id="CHEBI:16144"/>
        <dbReference type="ChEBI" id="CHEBI:140632"/>
        <dbReference type="ChEBI" id="CHEBI:143702"/>
        <dbReference type="ChEBI" id="CHEBI:143703"/>
    </reaction>
</comment>
<evidence type="ECO:0000313" key="4">
    <source>
        <dbReference type="EMBL" id="TDG15650.1"/>
    </source>
</evidence>
<dbReference type="InterPro" id="IPR001763">
    <property type="entry name" value="Rhodanese-like_dom"/>
</dbReference>
<dbReference type="PANTHER" id="PTHR30401">
    <property type="entry name" value="TRNA 2-SELENOURIDINE SYNTHASE"/>
    <property type="match status" value="1"/>
</dbReference>
<proteinExistence type="inferred from homology"/>
<dbReference type="GO" id="GO:0043828">
    <property type="term" value="F:tRNA 2-selenouridine synthase activity"/>
    <property type="evidence" value="ECO:0007669"/>
    <property type="project" value="UniProtKB-EC"/>
</dbReference>
<dbReference type="Proteomes" id="UP000295554">
    <property type="component" value="Unassembled WGS sequence"/>
</dbReference>
<dbReference type="AlphaFoldDB" id="A0A4R5LW44"/>
<dbReference type="PROSITE" id="PS50206">
    <property type="entry name" value="RHODANESE_3"/>
    <property type="match status" value="1"/>
</dbReference>
<dbReference type="HAMAP" id="MF_01622">
    <property type="entry name" value="tRNA_sel_U_synth"/>
    <property type="match status" value="1"/>
</dbReference>
<reference evidence="4 5" key="1">
    <citation type="submission" date="2019-03" db="EMBL/GenBank/DDBJ databases">
        <title>Seongchinamella monodicae gen. nov., sp. nov., a novel member of the Gammaproteobacteria isolated from a tidal mudflat of beach.</title>
        <authorList>
            <person name="Yang H.G."/>
            <person name="Kang J.W."/>
            <person name="Lee S.D."/>
        </authorList>
    </citation>
    <scope>NUCLEOTIDE SEQUENCE [LARGE SCALE GENOMIC DNA]</scope>
    <source>
        <strain evidence="4 5">GH4-78</strain>
    </source>
</reference>
<keyword evidence="1 2" id="KW-0711">Selenium</keyword>
<dbReference type="SUPFAM" id="SSF52821">
    <property type="entry name" value="Rhodanese/Cell cycle control phosphatase"/>
    <property type="match status" value="1"/>
</dbReference>
<evidence type="ECO:0000259" key="3">
    <source>
        <dbReference type="PROSITE" id="PS50206"/>
    </source>
</evidence>
<feature type="active site" description="S-selanylcysteine intermediate" evidence="2">
    <location>
        <position position="97"/>
    </location>
</feature>
<comment type="subunit">
    <text evidence="2">Monomer.</text>
</comment>
<sequence length="363" mass="41545">MSARPDTDDYRALFLADTPMMDMRAPTEFARGAFPSATSLPLMTDDERARVGTCYKQQGQQAAIELGHRIVSGDIREKRLAAWCQFARNHPEGYLYCFRGGLRSRTVQQWLRDAGIDYPLVLGGYKAMRRFLIDELQRSVERGHFVLVGGKTGTGKTRVILDIPHAVDLEGLAHHRGSTFGQLPQPQPSQIDFENRLSIALLKLQHRSAEPVYLEDEGRLIGRLYLPEALREKMAKAPMVVLEQSLDERIDVVVEDYVIDLGQRYRAFYGEQGDALHAEKLQADLFRIRKRLGGERHQCVSEMMAAAFARQRQSGDLDGHRQWIGFLLEQYYDPMYDYQLQQRQGQVLYRGSRRAVLDWVAGR</sequence>
<gene>
    <name evidence="4" type="primary">mnmH</name>
    <name evidence="2" type="synonym">selU</name>
    <name evidence="4" type="ORF">E2F43_05340</name>
</gene>
<feature type="domain" description="Rhodanese" evidence="3">
    <location>
        <begin position="14"/>
        <end position="134"/>
    </location>
</feature>
<dbReference type="SMART" id="SM00450">
    <property type="entry name" value="RHOD"/>
    <property type="match status" value="1"/>
</dbReference>
<keyword evidence="5" id="KW-1185">Reference proteome</keyword>
<dbReference type="Pfam" id="PF26341">
    <property type="entry name" value="AAA_SelU"/>
    <property type="match status" value="1"/>
</dbReference>